<evidence type="ECO:0000313" key="2">
    <source>
        <dbReference type="EMBL" id="MDQ0257634.1"/>
    </source>
</evidence>
<feature type="region of interest" description="Disordered" evidence="1">
    <location>
        <begin position="28"/>
        <end position="53"/>
    </location>
</feature>
<name>A0ABU0A3G2_9BACI</name>
<comment type="caution">
    <text evidence="2">The sequence shown here is derived from an EMBL/GenBank/DDBJ whole genome shotgun (WGS) entry which is preliminary data.</text>
</comment>
<accession>A0ABU0A3G2</accession>
<evidence type="ECO:0000256" key="1">
    <source>
        <dbReference type="SAM" id="MobiDB-lite"/>
    </source>
</evidence>
<keyword evidence="3" id="KW-1185">Reference proteome</keyword>
<dbReference type="Proteomes" id="UP001230005">
    <property type="component" value="Unassembled WGS sequence"/>
</dbReference>
<proteinExistence type="predicted"/>
<dbReference type="EMBL" id="JAUSUG010000031">
    <property type="protein sequence ID" value="MDQ0257634.1"/>
    <property type="molecule type" value="Genomic_DNA"/>
</dbReference>
<feature type="region of interest" description="Disordered" evidence="1">
    <location>
        <begin position="66"/>
        <end position="93"/>
    </location>
</feature>
<sequence>MKSKDERRDEHLYSDFIAVEKNRKEIIPEVTPDGPYGSPIEPPLGKSTPWTEGQQAISAFAYENKNLHQNLERKDPGHHPTHDDKRLDKGKPF</sequence>
<organism evidence="2 3">
    <name type="scientific">Evansella vedderi</name>
    <dbReference type="NCBI Taxonomy" id="38282"/>
    <lineage>
        <taxon>Bacteria</taxon>
        <taxon>Bacillati</taxon>
        <taxon>Bacillota</taxon>
        <taxon>Bacilli</taxon>
        <taxon>Bacillales</taxon>
        <taxon>Bacillaceae</taxon>
        <taxon>Evansella</taxon>
    </lineage>
</organism>
<feature type="compositionally biased region" description="Basic and acidic residues" evidence="1">
    <location>
        <begin position="70"/>
        <end position="93"/>
    </location>
</feature>
<reference evidence="2 3" key="1">
    <citation type="submission" date="2023-07" db="EMBL/GenBank/DDBJ databases">
        <title>Genomic Encyclopedia of Type Strains, Phase IV (KMG-IV): sequencing the most valuable type-strain genomes for metagenomic binning, comparative biology and taxonomic classification.</title>
        <authorList>
            <person name="Goeker M."/>
        </authorList>
    </citation>
    <scope>NUCLEOTIDE SEQUENCE [LARGE SCALE GENOMIC DNA]</scope>
    <source>
        <strain evidence="2 3">DSM 9768</strain>
    </source>
</reference>
<evidence type="ECO:0008006" key="4">
    <source>
        <dbReference type="Google" id="ProtNLM"/>
    </source>
</evidence>
<evidence type="ECO:0000313" key="3">
    <source>
        <dbReference type="Proteomes" id="UP001230005"/>
    </source>
</evidence>
<gene>
    <name evidence="2" type="ORF">J2S74_005096</name>
</gene>
<protein>
    <recommendedName>
        <fullName evidence="4">Cytosolic protein</fullName>
    </recommendedName>
</protein>